<gene>
    <name evidence="2" type="ORF">GZH46_01723</name>
</gene>
<feature type="compositionally biased region" description="Basic and acidic residues" evidence="1">
    <location>
        <begin position="150"/>
        <end position="160"/>
    </location>
</feature>
<name>A0ABQ7S8K4_9ACAR</name>
<feature type="compositionally biased region" description="Low complexity" evidence="1">
    <location>
        <begin position="194"/>
        <end position="234"/>
    </location>
</feature>
<organism evidence="2 3">
    <name type="scientific">Fragariocoptes setiger</name>
    <dbReference type="NCBI Taxonomy" id="1670756"/>
    <lineage>
        <taxon>Eukaryota</taxon>
        <taxon>Metazoa</taxon>
        <taxon>Ecdysozoa</taxon>
        <taxon>Arthropoda</taxon>
        <taxon>Chelicerata</taxon>
        <taxon>Arachnida</taxon>
        <taxon>Acari</taxon>
        <taxon>Acariformes</taxon>
        <taxon>Trombidiformes</taxon>
        <taxon>Prostigmata</taxon>
        <taxon>Eupodina</taxon>
        <taxon>Eriophyoidea</taxon>
        <taxon>Phytoptidae</taxon>
        <taxon>Fragariocoptes</taxon>
    </lineage>
</organism>
<dbReference type="EMBL" id="JAIFTH010000353">
    <property type="protein sequence ID" value="KAG9509750.1"/>
    <property type="molecule type" value="Genomic_DNA"/>
</dbReference>
<feature type="non-terminal residue" evidence="2">
    <location>
        <position position="1"/>
    </location>
</feature>
<feature type="region of interest" description="Disordered" evidence="1">
    <location>
        <begin position="87"/>
        <end position="111"/>
    </location>
</feature>
<feature type="non-terminal residue" evidence="2">
    <location>
        <position position="370"/>
    </location>
</feature>
<evidence type="ECO:0000256" key="1">
    <source>
        <dbReference type="SAM" id="MobiDB-lite"/>
    </source>
</evidence>
<feature type="region of interest" description="Disordered" evidence="1">
    <location>
        <begin position="150"/>
        <end position="240"/>
    </location>
</feature>
<proteinExistence type="predicted"/>
<feature type="compositionally biased region" description="Polar residues" evidence="1">
    <location>
        <begin position="1"/>
        <end position="16"/>
    </location>
</feature>
<comment type="caution">
    <text evidence="2">The sequence shown here is derived from an EMBL/GenBank/DDBJ whole genome shotgun (WGS) entry which is preliminary data.</text>
</comment>
<feature type="compositionally biased region" description="Polar residues" evidence="1">
    <location>
        <begin position="100"/>
        <end position="111"/>
    </location>
</feature>
<evidence type="ECO:0000313" key="2">
    <source>
        <dbReference type="EMBL" id="KAG9509750.1"/>
    </source>
</evidence>
<feature type="region of interest" description="Disordered" evidence="1">
    <location>
        <begin position="292"/>
        <end position="321"/>
    </location>
</feature>
<feature type="compositionally biased region" description="Basic and acidic residues" evidence="1">
    <location>
        <begin position="182"/>
        <end position="193"/>
    </location>
</feature>
<feature type="region of interest" description="Disordered" evidence="1">
    <location>
        <begin position="1"/>
        <end position="23"/>
    </location>
</feature>
<feature type="region of interest" description="Disordered" evidence="1">
    <location>
        <begin position="340"/>
        <end position="370"/>
    </location>
</feature>
<accession>A0ABQ7S8K4</accession>
<protein>
    <submittedName>
        <fullName evidence="2">Uncharacterized protein</fullName>
    </submittedName>
</protein>
<dbReference type="Proteomes" id="UP000825002">
    <property type="component" value="Unassembled WGS sequence"/>
</dbReference>
<evidence type="ECO:0000313" key="3">
    <source>
        <dbReference type="Proteomes" id="UP000825002"/>
    </source>
</evidence>
<feature type="compositionally biased region" description="Polar residues" evidence="1">
    <location>
        <begin position="311"/>
        <end position="321"/>
    </location>
</feature>
<sequence>RFTPSNPAQVQSNAVTDDQLGQQDDQLGPIIKCTSAKSLPAPLLQLTINNRSVPASRIIQNSTITHLDGFETSVAAFQLRLSDFVTSPTQSRSIPERSASKQSSTLLKPATTTTSVAAKLLNSTRMDSSTDKQAITLKLTPHELAHLKAVKSTERSLNEKHRTKRQSIVRSVGPASVVSSRVDTERASHEQHDSTSTNSNSNVVSKQQQQQQRRQQQQQQHRRNTNGLASNSNGNGNGNGNIGSLRYSNYVRIKCSSLVVAVGYEMTSELVMPISSLSSSVIARVSTYQQRQQQQQQSSSGEELSELASKLNESTSESRANIATVTLPVPYSTTKITTTTVDASSMRRDSLQSRMLAPNSAYEYSNKRKD</sequence>
<keyword evidence="3" id="KW-1185">Reference proteome</keyword>
<reference evidence="2 3" key="1">
    <citation type="submission" date="2020-10" db="EMBL/GenBank/DDBJ databases">
        <authorList>
            <person name="Klimov P.B."/>
            <person name="Dyachkov S.M."/>
            <person name="Chetverikov P.E."/>
        </authorList>
    </citation>
    <scope>NUCLEOTIDE SEQUENCE [LARGE SCALE GENOMIC DNA]</scope>
    <source>
        <strain evidence="2">BMOC 18-1129-001#AD2665</strain>
        <tissue evidence="2">Entire mites</tissue>
    </source>
</reference>